<proteinExistence type="predicted"/>
<evidence type="ECO:0000256" key="1">
    <source>
        <dbReference type="ARBA" id="ARBA00022741"/>
    </source>
</evidence>
<sequence length="216" mass="23747">RGLEVFLCRARSGSFRREGSTQTQPIVDPPRKSPRPRPARALRGHSSEPPPTTGVLREVASLRCGPREGQGWAVELELVDVGSVPKLDAKSASYQPYLETIDAVVVVLDATKTAVRFRQDEVEKTKRLLHTMAREPELRGKPFLVLANKCDRQDALTVEEVVDSFGLGDAMRGRAWHLQRCSAVTAEGLQAACSWLTLRLLEEARPEMHGVGSGGL</sequence>
<feature type="non-terminal residue" evidence="4">
    <location>
        <position position="1"/>
    </location>
</feature>
<protein>
    <recommendedName>
        <fullName evidence="6">Signal recognition particle receptor subunit beta</fullName>
    </recommendedName>
</protein>
<feature type="region of interest" description="Disordered" evidence="3">
    <location>
        <begin position="14"/>
        <end position="54"/>
    </location>
</feature>
<organism evidence="4 5">
    <name type="scientific">Prorocentrum cordatum</name>
    <dbReference type="NCBI Taxonomy" id="2364126"/>
    <lineage>
        <taxon>Eukaryota</taxon>
        <taxon>Sar</taxon>
        <taxon>Alveolata</taxon>
        <taxon>Dinophyceae</taxon>
        <taxon>Prorocentrales</taxon>
        <taxon>Prorocentraceae</taxon>
        <taxon>Prorocentrum</taxon>
    </lineage>
</organism>
<feature type="compositionally biased region" description="Basic residues" evidence="3">
    <location>
        <begin position="32"/>
        <end position="43"/>
    </location>
</feature>
<evidence type="ECO:0000256" key="3">
    <source>
        <dbReference type="SAM" id="MobiDB-lite"/>
    </source>
</evidence>
<evidence type="ECO:0000313" key="5">
    <source>
        <dbReference type="Proteomes" id="UP001189429"/>
    </source>
</evidence>
<dbReference type="PROSITE" id="PS51417">
    <property type="entry name" value="ARF"/>
    <property type="match status" value="1"/>
</dbReference>
<dbReference type="Pfam" id="PF00025">
    <property type="entry name" value="Arf"/>
    <property type="match status" value="1"/>
</dbReference>
<dbReference type="Proteomes" id="UP001189429">
    <property type="component" value="Unassembled WGS sequence"/>
</dbReference>
<keyword evidence="2" id="KW-0342">GTP-binding</keyword>
<dbReference type="EMBL" id="CAUYUJ010013758">
    <property type="protein sequence ID" value="CAK0836686.1"/>
    <property type="molecule type" value="Genomic_DNA"/>
</dbReference>
<dbReference type="InterPro" id="IPR006689">
    <property type="entry name" value="Small_GTPase_ARF/SAR"/>
</dbReference>
<dbReference type="Gene3D" id="3.40.50.300">
    <property type="entry name" value="P-loop containing nucleotide triphosphate hydrolases"/>
    <property type="match status" value="1"/>
</dbReference>
<dbReference type="InterPro" id="IPR024156">
    <property type="entry name" value="Small_GTPase_ARF"/>
</dbReference>
<dbReference type="InterPro" id="IPR027417">
    <property type="entry name" value="P-loop_NTPase"/>
</dbReference>
<keyword evidence="1" id="KW-0547">Nucleotide-binding</keyword>
<name>A0ABN9SVY7_9DINO</name>
<evidence type="ECO:0000313" key="4">
    <source>
        <dbReference type="EMBL" id="CAK0836686.1"/>
    </source>
</evidence>
<evidence type="ECO:0000256" key="2">
    <source>
        <dbReference type="ARBA" id="ARBA00023134"/>
    </source>
</evidence>
<dbReference type="PANTHER" id="PTHR11711">
    <property type="entry name" value="ADP RIBOSYLATION FACTOR-RELATED"/>
    <property type="match status" value="1"/>
</dbReference>
<evidence type="ECO:0008006" key="6">
    <source>
        <dbReference type="Google" id="ProtNLM"/>
    </source>
</evidence>
<dbReference type="SUPFAM" id="SSF52540">
    <property type="entry name" value="P-loop containing nucleoside triphosphate hydrolases"/>
    <property type="match status" value="1"/>
</dbReference>
<comment type="caution">
    <text evidence="4">The sequence shown here is derived from an EMBL/GenBank/DDBJ whole genome shotgun (WGS) entry which is preliminary data.</text>
</comment>
<gene>
    <name evidence="4" type="ORF">PCOR1329_LOCUS33111</name>
</gene>
<accession>A0ABN9SVY7</accession>
<reference evidence="4" key="1">
    <citation type="submission" date="2023-10" db="EMBL/GenBank/DDBJ databases">
        <authorList>
            <person name="Chen Y."/>
            <person name="Shah S."/>
            <person name="Dougan E. K."/>
            <person name="Thang M."/>
            <person name="Chan C."/>
        </authorList>
    </citation>
    <scope>NUCLEOTIDE SEQUENCE [LARGE SCALE GENOMIC DNA]</scope>
</reference>
<keyword evidence="5" id="KW-1185">Reference proteome</keyword>